<evidence type="ECO:0000313" key="1">
    <source>
        <dbReference type="EMBL" id="KAK1383559.1"/>
    </source>
</evidence>
<organism evidence="1 2">
    <name type="scientific">Heracleum sosnowskyi</name>
    <dbReference type="NCBI Taxonomy" id="360622"/>
    <lineage>
        <taxon>Eukaryota</taxon>
        <taxon>Viridiplantae</taxon>
        <taxon>Streptophyta</taxon>
        <taxon>Embryophyta</taxon>
        <taxon>Tracheophyta</taxon>
        <taxon>Spermatophyta</taxon>
        <taxon>Magnoliopsida</taxon>
        <taxon>eudicotyledons</taxon>
        <taxon>Gunneridae</taxon>
        <taxon>Pentapetalae</taxon>
        <taxon>asterids</taxon>
        <taxon>campanulids</taxon>
        <taxon>Apiales</taxon>
        <taxon>Apiaceae</taxon>
        <taxon>Apioideae</taxon>
        <taxon>apioid superclade</taxon>
        <taxon>Tordylieae</taxon>
        <taxon>Tordyliinae</taxon>
        <taxon>Heracleum</taxon>
    </lineage>
</organism>
<proteinExistence type="predicted"/>
<protein>
    <recommendedName>
        <fullName evidence="3">Endonuclease/exonuclease/phosphatase domain-containing protein</fullName>
    </recommendedName>
</protein>
<dbReference type="AlphaFoldDB" id="A0AAD8ID35"/>
<comment type="caution">
    <text evidence="1">The sequence shown here is derived from an EMBL/GenBank/DDBJ whole genome shotgun (WGS) entry which is preliminary data.</text>
</comment>
<evidence type="ECO:0000313" key="2">
    <source>
        <dbReference type="Proteomes" id="UP001237642"/>
    </source>
</evidence>
<reference evidence="1" key="1">
    <citation type="submission" date="2023-02" db="EMBL/GenBank/DDBJ databases">
        <title>Genome of toxic invasive species Heracleum sosnowskyi carries increased number of genes despite the absence of recent whole-genome duplications.</title>
        <authorList>
            <person name="Schelkunov M."/>
            <person name="Shtratnikova V."/>
            <person name="Makarenko M."/>
            <person name="Klepikova A."/>
            <person name="Omelchenko D."/>
            <person name="Novikova G."/>
            <person name="Obukhova E."/>
            <person name="Bogdanov V."/>
            <person name="Penin A."/>
            <person name="Logacheva M."/>
        </authorList>
    </citation>
    <scope>NUCLEOTIDE SEQUENCE</scope>
    <source>
        <strain evidence="1">Hsosn_3</strain>
        <tissue evidence="1">Leaf</tissue>
    </source>
</reference>
<sequence>MKTYGDWMRAPIKRQIKPIGAKWLRNGSEGGSRSSGEGRVDVRLDRALVTPAFFTLFKDAKLTNLEVSTSDHSPLWLEPHIAIQDRSFYDKLNQCLEVLSAWGQEVTGSFKKRINHSKKVLKTLKGRRDEEAIIAVREEKKKLSETYAQQEVFLEAAVKTTLVK</sequence>
<reference evidence="1" key="2">
    <citation type="submission" date="2023-05" db="EMBL/GenBank/DDBJ databases">
        <authorList>
            <person name="Schelkunov M.I."/>
        </authorList>
    </citation>
    <scope>NUCLEOTIDE SEQUENCE</scope>
    <source>
        <strain evidence="1">Hsosn_3</strain>
        <tissue evidence="1">Leaf</tissue>
    </source>
</reference>
<name>A0AAD8ID35_9APIA</name>
<dbReference type="InterPro" id="IPR036691">
    <property type="entry name" value="Endo/exonu/phosph_ase_sf"/>
</dbReference>
<accession>A0AAD8ID35</accession>
<dbReference type="Proteomes" id="UP001237642">
    <property type="component" value="Unassembled WGS sequence"/>
</dbReference>
<gene>
    <name evidence="1" type="ORF">POM88_021294</name>
</gene>
<dbReference type="EMBL" id="JAUIZM010000005">
    <property type="protein sequence ID" value="KAK1383559.1"/>
    <property type="molecule type" value="Genomic_DNA"/>
</dbReference>
<dbReference type="SUPFAM" id="SSF56219">
    <property type="entry name" value="DNase I-like"/>
    <property type="match status" value="1"/>
</dbReference>
<evidence type="ECO:0008006" key="3">
    <source>
        <dbReference type="Google" id="ProtNLM"/>
    </source>
</evidence>
<keyword evidence="2" id="KW-1185">Reference proteome</keyword>